<dbReference type="Gene3D" id="3.40.190.290">
    <property type="match status" value="1"/>
</dbReference>
<dbReference type="Pfam" id="PF03466">
    <property type="entry name" value="LysR_substrate"/>
    <property type="match status" value="1"/>
</dbReference>
<dbReference type="PANTHER" id="PTHR30537">
    <property type="entry name" value="HTH-TYPE TRANSCRIPTIONAL REGULATOR"/>
    <property type="match status" value="1"/>
</dbReference>
<dbReference type="Proteomes" id="UP001196509">
    <property type="component" value="Unassembled WGS sequence"/>
</dbReference>
<name>A0AAE3D2S2_9HYPH</name>
<evidence type="ECO:0000256" key="1">
    <source>
        <dbReference type="ARBA" id="ARBA00009437"/>
    </source>
</evidence>
<dbReference type="InterPro" id="IPR036390">
    <property type="entry name" value="WH_DNA-bd_sf"/>
</dbReference>
<sequence>MSILSAVVDAGSISAGARALRMPLATVSRRVAELETELGAELLLRSARGLTLTDTGAAYLEAARRILEDVAEAERIATGEFSRPKGTLALTAPIVFGRLHVLPVVTDFLKAHPDVDVRLEQTDRPVSLHEENFDLAVRIGSLPDSSLMARRLGFVRQVVCASPDYLEHNATPEHPRDLADHDCVTFGNLMSPNAWRFGEGREATGAAIRSRLVVNTAEAAIAAAEASLGITRVLSYQIADAVKHGRLVRILTSFEPEPWPVSFVYPPRSLAPQKLRAFLSFASPRITEALNR</sequence>
<evidence type="ECO:0000256" key="2">
    <source>
        <dbReference type="ARBA" id="ARBA00023015"/>
    </source>
</evidence>
<dbReference type="EMBL" id="JAICBX010000004">
    <property type="protein sequence ID" value="MBW8639457.1"/>
    <property type="molecule type" value="Genomic_DNA"/>
</dbReference>
<proteinExistence type="inferred from homology"/>
<gene>
    <name evidence="6" type="ORF">K1W69_19840</name>
</gene>
<evidence type="ECO:0000313" key="6">
    <source>
        <dbReference type="EMBL" id="MBW8639457.1"/>
    </source>
</evidence>
<protein>
    <submittedName>
        <fullName evidence="6">LysR family transcriptional regulator</fullName>
    </submittedName>
</protein>
<evidence type="ECO:0000313" key="7">
    <source>
        <dbReference type="Proteomes" id="UP001196509"/>
    </source>
</evidence>
<dbReference type="InterPro" id="IPR000847">
    <property type="entry name" value="LysR_HTH_N"/>
</dbReference>
<feature type="domain" description="HTH lysR-type" evidence="5">
    <location>
        <begin position="1"/>
        <end position="53"/>
    </location>
</feature>
<keyword evidence="2" id="KW-0805">Transcription regulation</keyword>
<dbReference type="Gene3D" id="1.10.10.10">
    <property type="entry name" value="Winged helix-like DNA-binding domain superfamily/Winged helix DNA-binding domain"/>
    <property type="match status" value="1"/>
</dbReference>
<dbReference type="PANTHER" id="PTHR30537:SF5">
    <property type="entry name" value="HTH-TYPE TRANSCRIPTIONAL ACTIVATOR TTDR-RELATED"/>
    <property type="match status" value="1"/>
</dbReference>
<dbReference type="CDD" id="cd08471">
    <property type="entry name" value="PBP2_CrgA_like_2"/>
    <property type="match status" value="1"/>
</dbReference>
<dbReference type="SUPFAM" id="SSF46785">
    <property type="entry name" value="Winged helix' DNA-binding domain"/>
    <property type="match status" value="1"/>
</dbReference>
<dbReference type="SUPFAM" id="SSF53850">
    <property type="entry name" value="Periplasmic binding protein-like II"/>
    <property type="match status" value="1"/>
</dbReference>
<comment type="caution">
    <text evidence="6">The sequence shown here is derived from an EMBL/GenBank/DDBJ whole genome shotgun (WGS) entry which is preliminary data.</text>
</comment>
<reference evidence="6" key="1">
    <citation type="submission" date="2021-08" db="EMBL/GenBank/DDBJ databases">
        <title>Hoeflea bacterium WL0058 sp. nov., isolated from the sediment.</title>
        <authorList>
            <person name="Wang L."/>
            <person name="Zhang D."/>
        </authorList>
    </citation>
    <scope>NUCLEOTIDE SEQUENCE</scope>
    <source>
        <strain evidence="6">WL0058</strain>
    </source>
</reference>
<keyword evidence="3" id="KW-0238">DNA-binding</keyword>
<keyword evidence="7" id="KW-1185">Reference proteome</keyword>
<comment type="similarity">
    <text evidence="1">Belongs to the LysR transcriptional regulatory family.</text>
</comment>
<evidence type="ECO:0000256" key="4">
    <source>
        <dbReference type="ARBA" id="ARBA00023163"/>
    </source>
</evidence>
<dbReference type="RefSeq" id="WP_220230581.1">
    <property type="nucleotide sequence ID" value="NZ_JAICBX010000004.1"/>
</dbReference>
<dbReference type="GO" id="GO:0043565">
    <property type="term" value="F:sequence-specific DNA binding"/>
    <property type="evidence" value="ECO:0007669"/>
    <property type="project" value="TreeGrafter"/>
</dbReference>
<dbReference type="InterPro" id="IPR036388">
    <property type="entry name" value="WH-like_DNA-bd_sf"/>
</dbReference>
<dbReference type="InterPro" id="IPR058163">
    <property type="entry name" value="LysR-type_TF_proteobact-type"/>
</dbReference>
<dbReference type="AlphaFoldDB" id="A0AAE3D2S2"/>
<dbReference type="PROSITE" id="PS50931">
    <property type="entry name" value="HTH_LYSR"/>
    <property type="match status" value="1"/>
</dbReference>
<dbReference type="GO" id="GO:0003700">
    <property type="term" value="F:DNA-binding transcription factor activity"/>
    <property type="evidence" value="ECO:0007669"/>
    <property type="project" value="InterPro"/>
</dbReference>
<keyword evidence="4" id="KW-0804">Transcription</keyword>
<dbReference type="InterPro" id="IPR005119">
    <property type="entry name" value="LysR_subst-bd"/>
</dbReference>
<organism evidence="6 7">
    <name type="scientific">Flavimaribacter sediminis</name>
    <dbReference type="NCBI Taxonomy" id="2865987"/>
    <lineage>
        <taxon>Bacteria</taxon>
        <taxon>Pseudomonadati</taxon>
        <taxon>Pseudomonadota</taxon>
        <taxon>Alphaproteobacteria</taxon>
        <taxon>Hyphomicrobiales</taxon>
        <taxon>Rhizobiaceae</taxon>
        <taxon>Flavimaribacter</taxon>
    </lineage>
</organism>
<dbReference type="GO" id="GO:0006351">
    <property type="term" value="P:DNA-templated transcription"/>
    <property type="evidence" value="ECO:0007669"/>
    <property type="project" value="TreeGrafter"/>
</dbReference>
<evidence type="ECO:0000259" key="5">
    <source>
        <dbReference type="PROSITE" id="PS50931"/>
    </source>
</evidence>
<evidence type="ECO:0000256" key="3">
    <source>
        <dbReference type="ARBA" id="ARBA00023125"/>
    </source>
</evidence>
<accession>A0AAE3D2S2</accession>
<dbReference type="Pfam" id="PF00126">
    <property type="entry name" value="HTH_1"/>
    <property type="match status" value="1"/>
</dbReference>